<protein>
    <recommendedName>
        <fullName evidence="4">Orcokinin</fullName>
    </recommendedName>
</protein>
<sequence length="136" mass="15335">MFQLTILCLCLPSLILAVPANDEVLKQQIASDLLKNDESPYWNLLRPGMGGAKLLRRLDTLGGNAFGFQNKRFDSLSGRSFGHDKRNFDEIDNAGFGAFVKRNFDEIDNVGMGFKKRERQFDEIDNAGFGAFIKRN</sequence>
<organism evidence="2 3">
    <name type="scientific">Allacma fusca</name>
    <dbReference type="NCBI Taxonomy" id="39272"/>
    <lineage>
        <taxon>Eukaryota</taxon>
        <taxon>Metazoa</taxon>
        <taxon>Ecdysozoa</taxon>
        <taxon>Arthropoda</taxon>
        <taxon>Hexapoda</taxon>
        <taxon>Collembola</taxon>
        <taxon>Symphypleona</taxon>
        <taxon>Sminthuridae</taxon>
        <taxon>Allacma</taxon>
    </lineage>
</organism>
<keyword evidence="1" id="KW-0732">Signal</keyword>
<feature type="signal peptide" evidence="1">
    <location>
        <begin position="1"/>
        <end position="17"/>
    </location>
</feature>
<evidence type="ECO:0000313" key="3">
    <source>
        <dbReference type="Proteomes" id="UP000708208"/>
    </source>
</evidence>
<dbReference type="Proteomes" id="UP000708208">
    <property type="component" value="Unassembled WGS sequence"/>
</dbReference>
<dbReference type="EMBL" id="CAJVCH010571713">
    <property type="protein sequence ID" value="CAG7838328.1"/>
    <property type="molecule type" value="Genomic_DNA"/>
</dbReference>
<comment type="caution">
    <text evidence="2">The sequence shown here is derived from an EMBL/GenBank/DDBJ whole genome shotgun (WGS) entry which is preliminary data.</text>
</comment>
<gene>
    <name evidence="2" type="ORF">AFUS01_LOCUS47310</name>
</gene>
<dbReference type="OrthoDB" id="6093641at2759"/>
<keyword evidence="3" id="KW-1185">Reference proteome</keyword>
<name>A0A8J2LUH0_9HEXA</name>
<reference evidence="2" key="1">
    <citation type="submission" date="2021-06" db="EMBL/GenBank/DDBJ databases">
        <authorList>
            <person name="Hodson N. C."/>
            <person name="Mongue J. A."/>
            <person name="Jaron S. K."/>
        </authorList>
    </citation>
    <scope>NUCLEOTIDE SEQUENCE</scope>
</reference>
<accession>A0A8J2LUH0</accession>
<evidence type="ECO:0000256" key="1">
    <source>
        <dbReference type="SAM" id="SignalP"/>
    </source>
</evidence>
<dbReference type="AlphaFoldDB" id="A0A8J2LUH0"/>
<proteinExistence type="predicted"/>
<evidence type="ECO:0000313" key="2">
    <source>
        <dbReference type="EMBL" id="CAG7838328.1"/>
    </source>
</evidence>
<evidence type="ECO:0008006" key="4">
    <source>
        <dbReference type="Google" id="ProtNLM"/>
    </source>
</evidence>
<feature type="chain" id="PRO_5035253511" description="Orcokinin" evidence="1">
    <location>
        <begin position="18"/>
        <end position="136"/>
    </location>
</feature>